<feature type="region of interest" description="Disordered" evidence="5">
    <location>
        <begin position="218"/>
        <end position="239"/>
    </location>
</feature>
<dbReference type="SUPFAM" id="SSF52833">
    <property type="entry name" value="Thioredoxin-like"/>
    <property type="match status" value="1"/>
</dbReference>
<feature type="domain" description="EF-1-gamma C-terminal" evidence="6">
    <location>
        <begin position="236"/>
        <end position="394"/>
    </location>
</feature>
<dbReference type="InterPro" id="IPR040079">
    <property type="entry name" value="Glutathione_S-Trfase"/>
</dbReference>
<dbReference type="Gene3D" id="3.30.70.1010">
    <property type="entry name" value="Translation elongation factor EF1B, gamma chain, conserved domain"/>
    <property type="match status" value="1"/>
</dbReference>
<dbReference type="PROSITE" id="PS50405">
    <property type="entry name" value="GST_CTER"/>
    <property type="match status" value="1"/>
</dbReference>
<dbReference type="InterPro" id="IPR001662">
    <property type="entry name" value="EF1B_G_C"/>
</dbReference>
<reference evidence="10" key="1">
    <citation type="journal article" date="2018" name="Nat. Microbiol.">
        <title>Leveraging single-cell genomics to expand the fungal tree of life.</title>
        <authorList>
            <person name="Ahrendt S.R."/>
            <person name="Quandt C.A."/>
            <person name="Ciobanu D."/>
            <person name="Clum A."/>
            <person name="Salamov A."/>
            <person name="Andreopoulos B."/>
            <person name="Cheng J.F."/>
            <person name="Woyke T."/>
            <person name="Pelin A."/>
            <person name="Henrissat B."/>
            <person name="Reynolds N.K."/>
            <person name="Benny G.L."/>
            <person name="Smith M.E."/>
            <person name="James T.Y."/>
            <person name="Grigoriev I.V."/>
        </authorList>
    </citation>
    <scope>NUCLEOTIDE SEQUENCE [LARGE SCALE GENOMIC DNA]</scope>
    <source>
        <strain evidence="10">Benny S71-1</strain>
    </source>
</reference>
<dbReference type="InterPro" id="IPR036282">
    <property type="entry name" value="Glutathione-S-Trfase_C_sf"/>
</dbReference>
<dbReference type="PANTHER" id="PTHR43986">
    <property type="entry name" value="ELONGATION FACTOR 1-GAMMA"/>
    <property type="match status" value="1"/>
</dbReference>
<dbReference type="CDD" id="cd03044">
    <property type="entry name" value="GST_N_EF1Bgamma"/>
    <property type="match status" value="1"/>
</dbReference>
<keyword evidence="2 3" id="KW-0648">Protein biosynthesis</keyword>
<dbReference type="EMBL" id="KZ989985">
    <property type="protein sequence ID" value="RKP24893.1"/>
    <property type="molecule type" value="Genomic_DNA"/>
</dbReference>
<comment type="similarity">
    <text evidence="4">Belongs to the GST superfamily.</text>
</comment>
<organism evidence="9 10">
    <name type="scientific">Syncephalis pseudoplumigaleata</name>
    <dbReference type="NCBI Taxonomy" id="1712513"/>
    <lineage>
        <taxon>Eukaryota</taxon>
        <taxon>Fungi</taxon>
        <taxon>Fungi incertae sedis</taxon>
        <taxon>Zoopagomycota</taxon>
        <taxon>Zoopagomycotina</taxon>
        <taxon>Zoopagomycetes</taxon>
        <taxon>Zoopagales</taxon>
        <taxon>Piptocephalidaceae</taxon>
        <taxon>Syncephalis</taxon>
    </lineage>
</organism>
<dbReference type="Proteomes" id="UP000278143">
    <property type="component" value="Unassembled WGS sequence"/>
</dbReference>
<dbReference type="FunFam" id="3.30.70.1010:FF:000001">
    <property type="entry name" value="Elongation factor 1-gamma 1"/>
    <property type="match status" value="1"/>
</dbReference>
<dbReference type="InterPro" id="IPR036249">
    <property type="entry name" value="Thioredoxin-like_sf"/>
</dbReference>
<dbReference type="InterPro" id="IPR004046">
    <property type="entry name" value="GST_C"/>
</dbReference>
<dbReference type="Pfam" id="PF00043">
    <property type="entry name" value="GST_C"/>
    <property type="match status" value="1"/>
</dbReference>
<dbReference type="InterPro" id="IPR050802">
    <property type="entry name" value="EF-GSTs"/>
</dbReference>
<dbReference type="GO" id="GO:0003746">
    <property type="term" value="F:translation elongation factor activity"/>
    <property type="evidence" value="ECO:0007669"/>
    <property type="project" value="UniProtKB-UniRule"/>
</dbReference>
<evidence type="ECO:0000259" key="6">
    <source>
        <dbReference type="PROSITE" id="PS50040"/>
    </source>
</evidence>
<feature type="domain" description="GST N-terminal" evidence="7">
    <location>
        <begin position="2"/>
        <end position="82"/>
    </location>
</feature>
<dbReference type="GO" id="GO:0005737">
    <property type="term" value="C:cytoplasm"/>
    <property type="evidence" value="ECO:0007669"/>
    <property type="project" value="TreeGrafter"/>
</dbReference>
<keyword evidence="10" id="KW-1185">Reference proteome</keyword>
<evidence type="ECO:0008006" key="11">
    <source>
        <dbReference type="Google" id="ProtNLM"/>
    </source>
</evidence>
<evidence type="ECO:0000256" key="1">
    <source>
        <dbReference type="ARBA" id="ARBA00022768"/>
    </source>
</evidence>
<evidence type="ECO:0000259" key="7">
    <source>
        <dbReference type="PROSITE" id="PS50404"/>
    </source>
</evidence>
<accession>A0A4P9YXP0</accession>
<dbReference type="SFLD" id="SFLDS00019">
    <property type="entry name" value="Glutathione_Transferase_(cytos"/>
    <property type="match status" value="1"/>
</dbReference>
<sequence>MTFGTIYSYPQNPRVAKALIAAQYTGVEIAQPEFAMGKENKTPEFTAKFPTGQVPAFENDKVQLFESNAIAHYVASQGESKLLGANAEEAAQVLQWLFYTSNQLEEHIGAWIYPILGFVAYDKTAHNKAVQGTKSALALLDKVLLKKTFLVGEHITLADIVVACTLVMPVKMVLAPEYLVANKNLARYLKTLYAQPQFKAVLGDVAFCTAETKYTPAKEAAKPAATEQPAEPAKKPKSKLELLPPSSFNLEEWKRFYSNNDTKPTAMNWFWEHFDAEGFSIWRVVYKYNDELTKVFMSSNLIGGFFARLERARKYAFGSLCVLGEDNKNEIEGYFVIRGQEIPEEVTDAADFESYSFTKVDNLADEKFREDLADAFAWEGKFNGKTFADAKVFK</sequence>
<evidence type="ECO:0000313" key="9">
    <source>
        <dbReference type="EMBL" id="RKP24893.1"/>
    </source>
</evidence>
<dbReference type="GO" id="GO:0005634">
    <property type="term" value="C:nucleus"/>
    <property type="evidence" value="ECO:0007669"/>
    <property type="project" value="TreeGrafter"/>
</dbReference>
<dbReference type="FunFam" id="1.20.1050.10:FF:000006">
    <property type="entry name" value="Elongation factor 1 gamma"/>
    <property type="match status" value="1"/>
</dbReference>
<dbReference type="Gene3D" id="3.40.30.10">
    <property type="entry name" value="Glutaredoxin"/>
    <property type="match status" value="1"/>
</dbReference>
<dbReference type="OrthoDB" id="249703at2759"/>
<dbReference type="InterPro" id="IPR004045">
    <property type="entry name" value="Glutathione_S-Trfase_N"/>
</dbReference>
<dbReference type="Pfam" id="PF02798">
    <property type="entry name" value="GST_N"/>
    <property type="match status" value="1"/>
</dbReference>
<dbReference type="SUPFAM" id="SSF89942">
    <property type="entry name" value="eEF1-gamma domain"/>
    <property type="match status" value="1"/>
</dbReference>
<dbReference type="SMART" id="SM01183">
    <property type="entry name" value="EF1G"/>
    <property type="match status" value="1"/>
</dbReference>
<proteinExistence type="inferred from homology"/>
<name>A0A4P9YXP0_9FUNG</name>
<evidence type="ECO:0000256" key="2">
    <source>
        <dbReference type="ARBA" id="ARBA00022917"/>
    </source>
</evidence>
<evidence type="ECO:0000256" key="5">
    <source>
        <dbReference type="SAM" id="MobiDB-lite"/>
    </source>
</evidence>
<evidence type="ECO:0000259" key="8">
    <source>
        <dbReference type="PROSITE" id="PS50405"/>
    </source>
</evidence>
<dbReference type="AlphaFoldDB" id="A0A4P9YXP0"/>
<evidence type="ECO:0000256" key="4">
    <source>
        <dbReference type="RuleBase" id="RU003494"/>
    </source>
</evidence>
<evidence type="ECO:0000256" key="3">
    <source>
        <dbReference type="PROSITE-ProRule" id="PRU00519"/>
    </source>
</evidence>
<dbReference type="SUPFAM" id="SSF47616">
    <property type="entry name" value="GST C-terminal domain-like"/>
    <property type="match status" value="1"/>
</dbReference>
<feature type="compositionally biased region" description="Low complexity" evidence="5">
    <location>
        <begin position="218"/>
        <end position="231"/>
    </location>
</feature>
<gene>
    <name evidence="9" type="ORF">SYNPS1DRAFT_33112</name>
</gene>
<protein>
    <recommendedName>
        <fullName evidence="11">Elongation factor 1-gamma</fullName>
    </recommendedName>
</protein>
<dbReference type="InterPro" id="IPR010987">
    <property type="entry name" value="Glutathione-S-Trfase_C-like"/>
</dbReference>
<dbReference type="CDD" id="cd03181">
    <property type="entry name" value="GST_C_EF1Bgamma_like"/>
    <property type="match status" value="1"/>
</dbReference>
<dbReference type="PROSITE" id="PS50040">
    <property type="entry name" value="EF1G_C"/>
    <property type="match status" value="1"/>
</dbReference>
<feature type="domain" description="GST C-terminal" evidence="8">
    <location>
        <begin position="86"/>
        <end position="224"/>
    </location>
</feature>
<dbReference type="PANTHER" id="PTHR43986:SF1">
    <property type="entry name" value="ELONGATION FACTOR 1-GAMMA"/>
    <property type="match status" value="1"/>
</dbReference>
<keyword evidence="1 3" id="KW-0251">Elongation factor</keyword>
<evidence type="ECO:0000313" key="10">
    <source>
        <dbReference type="Proteomes" id="UP000278143"/>
    </source>
</evidence>
<dbReference type="Gene3D" id="1.20.1050.10">
    <property type="match status" value="1"/>
</dbReference>
<dbReference type="Pfam" id="PF00647">
    <property type="entry name" value="EF1G"/>
    <property type="match status" value="1"/>
</dbReference>
<dbReference type="FunFam" id="3.40.30.10:FF:000148">
    <property type="entry name" value="Elongation factor 1B gamma"/>
    <property type="match status" value="1"/>
</dbReference>
<dbReference type="InterPro" id="IPR036433">
    <property type="entry name" value="EF1B_G_C_sf"/>
</dbReference>
<dbReference type="PROSITE" id="PS50404">
    <property type="entry name" value="GST_NTER"/>
    <property type="match status" value="1"/>
</dbReference>
<dbReference type="SFLD" id="SFLDG00358">
    <property type="entry name" value="Main_(cytGST)"/>
    <property type="match status" value="1"/>
</dbReference>